<sequence>MKRKFVITLLIILAFSIIFMTGPAHHGLAIPGDFTTQPRSISVGPASTTLHLSPRAQEDAFKARFRKAMLAVYDARTRQDLEKAAEEFMAARALAPSNPEVNYNLGLVFLQLDEYARACDFFEDYLSLAPTPEDAAMASGLLSRARLLQQRFDRTIKAMLNPRAWRLVDVKPAELDSSWFSPEFRLAKNGQIQVKNPRLNYSPLDKEQMTKRNPWLPLTFRGRYFEFLVCLARQRACEAGQGHCLIQGEIVFDGPRVLVVARNFRYDPYTREAEKGAGYIVVYELGL</sequence>
<dbReference type="EMBL" id="QUAH01000019">
    <property type="protein sequence ID" value="RFT14794.1"/>
    <property type="molecule type" value="Genomic_DNA"/>
</dbReference>
<keyword evidence="1" id="KW-0802">TPR repeat</keyword>
<dbReference type="InterPro" id="IPR019734">
    <property type="entry name" value="TPR_rpt"/>
</dbReference>
<proteinExistence type="predicted"/>
<gene>
    <name evidence="2" type="ORF">OP8BY_2371</name>
</gene>
<evidence type="ECO:0000313" key="2">
    <source>
        <dbReference type="EMBL" id="RFT14794.1"/>
    </source>
</evidence>
<dbReference type="Gene3D" id="1.25.40.10">
    <property type="entry name" value="Tetratricopeptide repeat domain"/>
    <property type="match status" value="1"/>
</dbReference>
<dbReference type="Proteomes" id="UP000257323">
    <property type="component" value="Unassembled WGS sequence"/>
</dbReference>
<evidence type="ECO:0000313" key="3">
    <source>
        <dbReference type="Proteomes" id="UP000257323"/>
    </source>
</evidence>
<dbReference type="PROSITE" id="PS50005">
    <property type="entry name" value="TPR"/>
    <property type="match status" value="1"/>
</dbReference>
<evidence type="ECO:0000256" key="1">
    <source>
        <dbReference type="PROSITE-ProRule" id="PRU00339"/>
    </source>
</evidence>
<comment type="caution">
    <text evidence="2">The sequence shown here is derived from an EMBL/GenBank/DDBJ whole genome shotgun (WGS) entry which is preliminary data.</text>
</comment>
<dbReference type="AlphaFoldDB" id="A0A3E2BJD3"/>
<organism evidence="2 3">
    <name type="scientific">Candidatus Saccharicenans subterraneus</name>
    <dbReference type="NCBI Taxonomy" id="2508984"/>
    <lineage>
        <taxon>Bacteria</taxon>
        <taxon>Candidatus Aminicenantota</taxon>
        <taxon>Candidatus Aminicenantia</taxon>
        <taxon>Candidatus Aminicenantales</taxon>
        <taxon>Candidatus Saccharicenantaceae</taxon>
        <taxon>Candidatus Saccharicenans</taxon>
    </lineage>
</organism>
<reference evidence="2 3" key="1">
    <citation type="submission" date="2018-08" db="EMBL/GenBank/DDBJ databases">
        <title>Genome analysis of the thermophilic bacterium of the candidate phylum Aminicenantes from deep subsurface aquifer revealed its physiology and ecological role.</title>
        <authorList>
            <person name="Kadnikov V.V."/>
            <person name="Mardanov A.V."/>
            <person name="Beletsky A.V."/>
            <person name="Karnachuk O.V."/>
            <person name="Ravin N.V."/>
        </authorList>
    </citation>
    <scope>NUCLEOTIDE SEQUENCE [LARGE SCALE GENOMIC DNA]</scope>
    <source>
        <strain evidence="2">BY38</strain>
    </source>
</reference>
<dbReference type="SUPFAM" id="SSF48452">
    <property type="entry name" value="TPR-like"/>
    <property type="match status" value="1"/>
</dbReference>
<name>A0A3E2BJD3_9BACT</name>
<dbReference type="InterPro" id="IPR011990">
    <property type="entry name" value="TPR-like_helical_dom_sf"/>
</dbReference>
<protein>
    <submittedName>
        <fullName evidence="2">Uncharacterized protein</fullName>
    </submittedName>
</protein>
<feature type="repeat" description="TPR" evidence="1">
    <location>
        <begin position="99"/>
        <end position="132"/>
    </location>
</feature>
<accession>A0A3E2BJD3</accession>